<dbReference type="PANTHER" id="PTHR43027:SF1">
    <property type="entry name" value="DOXORUBICIN RESISTANCE ABC TRANSPORTER PERMEASE PROTEIN DRRC-RELATED"/>
    <property type="match status" value="1"/>
</dbReference>
<dbReference type="PANTHER" id="PTHR43027">
    <property type="entry name" value="DOXORUBICIN RESISTANCE ABC TRANSPORTER PERMEASE PROTEIN DRRC-RELATED"/>
    <property type="match status" value="1"/>
</dbReference>
<reference evidence="7" key="1">
    <citation type="submission" date="2023-07" db="EMBL/GenBank/DDBJ databases">
        <title>Ureibacillus sp. isolated from freshwater well.</title>
        <authorList>
            <person name="Kirdat K."/>
            <person name="Bhatt A."/>
            <person name="Teware R."/>
            <person name="Bhavsar Y."/>
            <person name="Yadav A."/>
        </authorList>
    </citation>
    <scope>NUCLEOTIDE SEQUENCE</scope>
    <source>
        <strain evidence="7">BA0131</strain>
    </source>
</reference>
<keyword evidence="2 5" id="KW-0812">Transmembrane</keyword>
<feature type="transmembrane region" description="Helical" evidence="5">
    <location>
        <begin position="262"/>
        <end position="289"/>
    </location>
</feature>
<evidence type="ECO:0000256" key="3">
    <source>
        <dbReference type="ARBA" id="ARBA00022989"/>
    </source>
</evidence>
<evidence type="ECO:0000313" key="7">
    <source>
        <dbReference type="EMBL" id="MDN4493286.1"/>
    </source>
</evidence>
<sequence>MFIALLKKQMKILFRSPSEVFTLFVMPIVLILILSYALGSIMGGDSEMTTIEMAIIHHGDEQEQFRNVINDLPPNLVLDQQAIDNIENSLPVSLLFEELTTDKEMQNLIHVTQLEGKSLAEVKENGDYDVVVEIPQNFTKEFLQAKFFNQEKPAFNVYLNESEQITSTIVKDLVDYFQLQYTLQSELSENNIQINNTALPSAQINSTIRTVDSLEEVTSSVYYTFSMAVMFMLFVAGTLAGQSFIEKNTHIFDRILLARIHLGTYLLSIIVSSVVFTLLQVLVLFSFSYFVFHISFARWELFLLLTIVFSLVIGAIAALLSSINYRSNSAGASNLFSTAIVAILAFFGGSYFNISSLSPFLAKVGMWTPNGAALDGYLTIAQNGSLSDLLPNITILSFLAVLFMLLAFLLFPKRGGIV</sequence>
<evidence type="ECO:0000256" key="4">
    <source>
        <dbReference type="ARBA" id="ARBA00023136"/>
    </source>
</evidence>
<organism evidence="7 8">
    <name type="scientific">Ureibacillus aquaedulcis</name>
    <dbReference type="NCBI Taxonomy" id="3058421"/>
    <lineage>
        <taxon>Bacteria</taxon>
        <taxon>Bacillati</taxon>
        <taxon>Bacillota</taxon>
        <taxon>Bacilli</taxon>
        <taxon>Bacillales</taxon>
        <taxon>Caryophanaceae</taxon>
        <taxon>Ureibacillus</taxon>
    </lineage>
</organism>
<name>A0ABT8GQR5_9BACL</name>
<dbReference type="Pfam" id="PF12698">
    <property type="entry name" value="ABC2_membrane_3"/>
    <property type="match status" value="1"/>
</dbReference>
<feature type="transmembrane region" description="Helical" evidence="5">
    <location>
        <begin position="393"/>
        <end position="411"/>
    </location>
</feature>
<comment type="caution">
    <text evidence="7">The sequence shown here is derived from an EMBL/GenBank/DDBJ whole genome shotgun (WGS) entry which is preliminary data.</text>
</comment>
<evidence type="ECO:0000313" key="8">
    <source>
        <dbReference type="Proteomes" id="UP001172743"/>
    </source>
</evidence>
<dbReference type="RefSeq" id="WP_301137593.1">
    <property type="nucleotide sequence ID" value="NZ_JAUHTQ010000004.1"/>
</dbReference>
<feature type="transmembrane region" description="Helical" evidence="5">
    <location>
        <begin position="335"/>
        <end position="354"/>
    </location>
</feature>
<feature type="domain" description="ABC-2 type transporter transmembrane" evidence="6">
    <location>
        <begin position="20"/>
        <end position="409"/>
    </location>
</feature>
<keyword evidence="3 5" id="KW-1133">Transmembrane helix</keyword>
<keyword evidence="4 5" id="KW-0472">Membrane</keyword>
<feature type="transmembrane region" description="Helical" evidence="5">
    <location>
        <begin position="20"/>
        <end position="38"/>
    </location>
</feature>
<dbReference type="InterPro" id="IPR013525">
    <property type="entry name" value="ABC2_TM"/>
</dbReference>
<evidence type="ECO:0000256" key="1">
    <source>
        <dbReference type="ARBA" id="ARBA00004141"/>
    </source>
</evidence>
<feature type="transmembrane region" description="Helical" evidence="5">
    <location>
        <begin position="221"/>
        <end position="241"/>
    </location>
</feature>
<evidence type="ECO:0000256" key="5">
    <source>
        <dbReference type="SAM" id="Phobius"/>
    </source>
</evidence>
<proteinExistence type="predicted"/>
<dbReference type="InterPro" id="IPR052902">
    <property type="entry name" value="ABC-2_transporter"/>
</dbReference>
<gene>
    <name evidence="7" type="ORF">QYB95_07050</name>
</gene>
<protein>
    <submittedName>
        <fullName evidence="7">ABC transporter permease</fullName>
    </submittedName>
</protein>
<accession>A0ABT8GQR5</accession>
<evidence type="ECO:0000256" key="2">
    <source>
        <dbReference type="ARBA" id="ARBA00022692"/>
    </source>
</evidence>
<comment type="subcellular location">
    <subcellularLocation>
        <location evidence="1">Membrane</location>
        <topology evidence="1">Multi-pass membrane protein</topology>
    </subcellularLocation>
</comment>
<feature type="transmembrane region" description="Helical" evidence="5">
    <location>
        <begin position="301"/>
        <end position="323"/>
    </location>
</feature>
<dbReference type="EMBL" id="JAUHTQ010000004">
    <property type="protein sequence ID" value="MDN4493286.1"/>
    <property type="molecule type" value="Genomic_DNA"/>
</dbReference>
<evidence type="ECO:0000259" key="6">
    <source>
        <dbReference type="Pfam" id="PF12698"/>
    </source>
</evidence>
<dbReference type="Proteomes" id="UP001172743">
    <property type="component" value="Unassembled WGS sequence"/>
</dbReference>
<keyword evidence="8" id="KW-1185">Reference proteome</keyword>